<dbReference type="OrthoDB" id="21342at2"/>
<dbReference type="EC" id="3.6.1.55" evidence="11"/>
<keyword evidence="7 12" id="KW-0378">Hydrolase</keyword>
<accession>A0A3M9M3X5</accession>
<dbReference type="Proteomes" id="UP000271678">
    <property type="component" value="Unassembled WGS sequence"/>
</dbReference>
<comment type="caution">
    <text evidence="14">The sequence shown here is derived from an EMBL/GenBank/DDBJ whole genome shotgun (WGS) entry which is preliminary data.</text>
</comment>
<dbReference type="PANTHER" id="PTHR47707">
    <property type="entry name" value="8-OXO-DGTP DIPHOSPHATASE"/>
    <property type="match status" value="1"/>
</dbReference>
<reference evidence="14 15" key="1">
    <citation type="submission" date="2018-11" db="EMBL/GenBank/DDBJ databases">
        <title>Draft genome of Simplicispira Flexivirga sp. BO-16.</title>
        <authorList>
            <person name="Im W.T."/>
        </authorList>
    </citation>
    <scope>NUCLEOTIDE SEQUENCE [LARGE SCALE GENOMIC DNA]</scope>
    <source>
        <strain evidence="14 15">BO-16</strain>
    </source>
</reference>
<dbReference type="InterPro" id="IPR020084">
    <property type="entry name" value="NUDIX_hydrolase_CS"/>
</dbReference>
<evidence type="ECO:0000259" key="13">
    <source>
        <dbReference type="PROSITE" id="PS51462"/>
    </source>
</evidence>
<dbReference type="PRINTS" id="PR00502">
    <property type="entry name" value="NUDIXFAMILY"/>
</dbReference>
<dbReference type="InterPro" id="IPR020476">
    <property type="entry name" value="Nudix_hydrolase"/>
</dbReference>
<evidence type="ECO:0000256" key="3">
    <source>
        <dbReference type="ARBA" id="ARBA00022457"/>
    </source>
</evidence>
<evidence type="ECO:0000256" key="5">
    <source>
        <dbReference type="ARBA" id="ARBA00022723"/>
    </source>
</evidence>
<dbReference type="InterPro" id="IPR000086">
    <property type="entry name" value="NUDIX_hydrolase_dom"/>
</dbReference>
<name>A0A3M9M3X5_9MICO</name>
<dbReference type="PANTHER" id="PTHR47707:SF1">
    <property type="entry name" value="NUDIX HYDROLASE FAMILY PROTEIN"/>
    <property type="match status" value="1"/>
</dbReference>
<organism evidence="14 15">
    <name type="scientific">Flexivirga caeni</name>
    <dbReference type="NCBI Taxonomy" id="2294115"/>
    <lineage>
        <taxon>Bacteria</taxon>
        <taxon>Bacillati</taxon>
        <taxon>Actinomycetota</taxon>
        <taxon>Actinomycetes</taxon>
        <taxon>Micrococcales</taxon>
        <taxon>Dermacoccaceae</taxon>
        <taxon>Flexivirga</taxon>
    </lineage>
</organism>
<comment type="similarity">
    <text evidence="2 12">Belongs to the Nudix hydrolase family.</text>
</comment>
<dbReference type="GO" id="GO:0006260">
    <property type="term" value="P:DNA replication"/>
    <property type="evidence" value="ECO:0007669"/>
    <property type="project" value="UniProtKB-KW"/>
</dbReference>
<evidence type="ECO:0000256" key="2">
    <source>
        <dbReference type="ARBA" id="ARBA00005582"/>
    </source>
</evidence>
<evidence type="ECO:0000256" key="11">
    <source>
        <dbReference type="ARBA" id="ARBA00038905"/>
    </source>
</evidence>
<evidence type="ECO:0000256" key="9">
    <source>
        <dbReference type="ARBA" id="ARBA00023204"/>
    </source>
</evidence>
<keyword evidence="5" id="KW-0479">Metal-binding</keyword>
<keyword evidence="6" id="KW-0227">DNA damage</keyword>
<dbReference type="GO" id="GO:0046872">
    <property type="term" value="F:metal ion binding"/>
    <property type="evidence" value="ECO:0007669"/>
    <property type="project" value="UniProtKB-KW"/>
</dbReference>
<dbReference type="CDD" id="cd02883">
    <property type="entry name" value="NUDIX_Hydrolase"/>
    <property type="match status" value="1"/>
</dbReference>
<evidence type="ECO:0000256" key="6">
    <source>
        <dbReference type="ARBA" id="ARBA00022763"/>
    </source>
</evidence>
<evidence type="ECO:0000256" key="10">
    <source>
        <dbReference type="ARBA" id="ARBA00035861"/>
    </source>
</evidence>
<dbReference type="Pfam" id="PF00293">
    <property type="entry name" value="NUDIX"/>
    <property type="match status" value="1"/>
</dbReference>
<keyword evidence="4" id="KW-0235">DNA replication</keyword>
<dbReference type="GO" id="GO:0044716">
    <property type="term" value="F:8-oxo-GDP phosphatase activity"/>
    <property type="evidence" value="ECO:0007669"/>
    <property type="project" value="TreeGrafter"/>
</dbReference>
<gene>
    <name evidence="14" type="ORF">EFY87_15110</name>
</gene>
<sequence>MSAAPASISPVNAVVADVVLGALVEEGRVLLVHRSPHKRAHPDVWDLPGGCVEDGESEVDTLERELREELGVRISRDAVSHLYRLTAGPADEPALVSAWMVSRWQGVPANIAPDEHVGIGWFALDDLPSPAHPVMRNALLNALRGTAADPSYNRSRPRLSVTSSRR</sequence>
<evidence type="ECO:0000256" key="1">
    <source>
        <dbReference type="ARBA" id="ARBA00001946"/>
    </source>
</evidence>
<dbReference type="GO" id="GO:0006281">
    <property type="term" value="P:DNA repair"/>
    <property type="evidence" value="ECO:0007669"/>
    <property type="project" value="UniProtKB-KW"/>
</dbReference>
<dbReference type="AlphaFoldDB" id="A0A3M9M3X5"/>
<evidence type="ECO:0000313" key="15">
    <source>
        <dbReference type="Proteomes" id="UP000271678"/>
    </source>
</evidence>
<proteinExistence type="inferred from homology"/>
<evidence type="ECO:0000256" key="12">
    <source>
        <dbReference type="RuleBase" id="RU003476"/>
    </source>
</evidence>
<evidence type="ECO:0000256" key="4">
    <source>
        <dbReference type="ARBA" id="ARBA00022705"/>
    </source>
</evidence>
<feature type="domain" description="Nudix hydrolase" evidence="13">
    <location>
        <begin position="6"/>
        <end position="143"/>
    </location>
</feature>
<dbReference type="PROSITE" id="PS51462">
    <property type="entry name" value="NUDIX"/>
    <property type="match status" value="1"/>
</dbReference>
<evidence type="ECO:0000256" key="7">
    <source>
        <dbReference type="ARBA" id="ARBA00022801"/>
    </source>
</evidence>
<dbReference type="PROSITE" id="PS00893">
    <property type="entry name" value="NUDIX_BOX"/>
    <property type="match status" value="1"/>
</dbReference>
<keyword evidence="15" id="KW-1185">Reference proteome</keyword>
<keyword evidence="9" id="KW-0234">DNA repair</keyword>
<dbReference type="SUPFAM" id="SSF55811">
    <property type="entry name" value="Nudix"/>
    <property type="match status" value="1"/>
</dbReference>
<dbReference type="GO" id="GO:0035539">
    <property type="term" value="F:8-oxo-7,8-dihydrodeoxyguanosine triphosphate pyrophosphatase activity"/>
    <property type="evidence" value="ECO:0007669"/>
    <property type="project" value="UniProtKB-EC"/>
</dbReference>
<keyword evidence="8" id="KW-0460">Magnesium</keyword>
<dbReference type="InterPro" id="IPR047127">
    <property type="entry name" value="MutT-like"/>
</dbReference>
<evidence type="ECO:0000256" key="8">
    <source>
        <dbReference type="ARBA" id="ARBA00022842"/>
    </source>
</evidence>
<protein>
    <recommendedName>
        <fullName evidence="11">8-oxo-dGTP diphosphatase</fullName>
        <ecNumber evidence="11">3.6.1.55</ecNumber>
    </recommendedName>
</protein>
<dbReference type="GO" id="GO:0044715">
    <property type="term" value="F:8-oxo-dGDP phosphatase activity"/>
    <property type="evidence" value="ECO:0007669"/>
    <property type="project" value="TreeGrafter"/>
</dbReference>
<dbReference type="InterPro" id="IPR015797">
    <property type="entry name" value="NUDIX_hydrolase-like_dom_sf"/>
</dbReference>
<keyword evidence="3" id="KW-0515">Mutator protein</keyword>
<evidence type="ECO:0000313" key="14">
    <source>
        <dbReference type="EMBL" id="RNI20281.1"/>
    </source>
</evidence>
<comment type="cofactor">
    <cofactor evidence="1">
        <name>Mg(2+)</name>
        <dbReference type="ChEBI" id="CHEBI:18420"/>
    </cofactor>
</comment>
<dbReference type="Gene3D" id="3.90.79.10">
    <property type="entry name" value="Nucleoside Triphosphate Pyrophosphohydrolase"/>
    <property type="match status" value="1"/>
</dbReference>
<dbReference type="GO" id="GO:0008413">
    <property type="term" value="F:8-oxo-7,8-dihydroguanosine triphosphate pyrophosphatase activity"/>
    <property type="evidence" value="ECO:0007669"/>
    <property type="project" value="TreeGrafter"/>
</dbReference>
<dbReference type="EMBL" id="RJJQ01000017">
    <property type="protein sequence ID" value="RNI20281.1"/>
    <property type="molecule type" value="Genomic_DNA"/>
</dbReference>
<comment type="catalytic activity">
    <reaction evidence="10">
        <text>8-oxo-dGTP + H2O = 8-oxo-dGMP + diphosphate + H(+)</text>
        <dbReference type="Rhea" id="RHEA:31575"/>
        <dbReference type="ChEBI" id="CHEBI:15377"/>
        <dbReference type="ChEBI" id="CHEBI:15378"/>
        <dbReference type="ChEBI" id="CHEBI:33019"/>
        <dbReference type="ChEBI" id="CHEBI:63224"/>
        <dbReference type="ChEBI" id="CHEBI:77896"/>
        <dbReference type="EC" id="3.6.1.55"/>
    </reaction>
</comment>